<dbReference type="InterPro" id="IPR015424">
    <property type="entry name" value="PyrdxlP-dep_Trfase"/>
</dbReference>
<reference evidence="2 3" key="1">
    <citation type="submission" date="2018-10" db="EMBL/GenBank/DDBJ databases">
        <title>Fifty Aureobasidium pullulans genomes reveal a recombining polyextremotolerant generalist.</title>
        <authorList>
            <person name="Gostincar C."/>
            <person name="Turk M."/>
            <person name="Zajc J."/>
            <person name="Gunde-Cimerman N."/>
        </authorList>
    </citation>
    <scope>NUCLEOTIDE SEQUENCE [LARGE SCALE GENOMIC DNA]</scope>
    <source>
        <strain evidence="2 3">EXF-3844</strain>
    </source>
</reference>
<gene>
    <name evidence="2" type="ORF">D6C90_08881</name>
</gene>
<dbReference type="PANTHER" id="PTHR43586:SF21">
    <property type="entry name" value="PYRIDOXAL PHOSPHATE (PLP)-DEPENDENT ASPARTATE AMINOTRANSFERASE SUPERFAMILY"/>
    <property type="match status" value="1"/>
</dbReference>
<evidence type="ECO:0000313" key="3">
    <source>
        <dbReference type="Proteomes" id="UP000310121"/>
    </source>
</evidence>
<accession>A0A4S9TWR8</accession>
<dbReference type="GO" id="GO:0016740">
    <property type="term" value="F:transferase activity"/>
    <property type="evidence" value="ECO:0007669"/>
    <property type="project" value="UniProtKB-KW"/>
</dbReference>
<evidence type="ECO:0000313" key="2">
    <source>
        <dbReference type="EMBL" id="THZ28975.1"/>
    </source>
</evidence>
<organism evidence="2 3">
    <name type="scientific">Aureobasidium pullulans</name>
    <name type="common">Black yeast</name>
    <name type="synonym">Pullularia pullulans</name>
    <dbReference type="NCBI Taxonomy" id="5580"/>
    <lineage>
        <taxon>Eukaryota</taxon>
        <taxon>Fungi</taxon>
        <taxon>Dikarya</taxon>
        <taxon>Ascomycota</taxon>
        <taxon>Pezizomycotina</taxon>
        <taxon>Dothideomycetes</taxon>
        <taxon>Dothideomycetidae</taxon>
        <taxon>Dothideales</taxon>
        <taxon>Saccotheciaceae</taxon>
        <taxon>Aureobasidium</taxon>
    </lineage>
</organism>
<dbReference type="InterPro" id="IPR015421">
    <property type="entry name" value="PyrdxlP-dep_Trfase_major"/>
</dbReference>
<dbReference type="InterPro" id="IPR000192">
    <property type="entry name" value="Aminotrans_V_dom"/>
</dbReference>
<evidence type="ECO:0000259" key="1">
    <source>
        <dbReference type="Pfam" id="PF00266"/>
    </source>
</evidence>
<dbReference type="Proteomes" id="UP000310121">
    <property type="component" value="Unassembled WGS sequence"/>
</dbReference>
<dbReference type="Pfam" id="PF00266">
    <property type="entry name" value="Aminotran_5"/>
    <property type="match status" value="1"/>
</dbReference>
<keyword evidence="2" id="KW-0808">Transferase</keyword>
<dbReference type="AlphaFoldDB" id="A0A4S9TWR8"/>
<dbReference type="InterPro" id="IPR015422">
    <property type="entry name" value="PyrdxlP-dep_Trfase_small"/>
</dbReference>
<sequence>MVDTEALPPIRKEDNSDRHPMAQTFDVTALRKHFPALDKKQVYFDNAGGSQVIQEVIDSSVSEYLSGTNVQLGASYPVAQKSTNLFAAGKDAVANYINATSDEVVLGPSTTQLFRNLSLALYEHLTPGSEIILSKLDHEANVASWLQMAEWRNLTVKWWDAPDKQNPKLEPSVLKSLLSEKTKLVCCTHTSNILGTISDIKQIAKTVHTVPGALLCVDAVAYAPHRQVDMRDLDVDFYCFSWYKVYGPHIAMLYAKQSSQSSLQTLGHYFKGSATLEDKLGLAAANYELTASIPKVCEYLSQIPWDAISGHEEKLQGILIDYLNSRSDVKIWGEPVADAAKRVPVISWTVDGRSSKDIVDAVEAKSDFGFRWGAFYSNRLVQEVMGLDPVDGVVRVSLVHYNTEDEIKQFVKVLDEVLSN</sequence>
<dbReference type="PANTHER" id="PTHR43586">
    <property type="entry name" value="CYSTEINE DESULFURASE"/>
    <property type="match status" value="1"/>
</dbReference>
<dbReference type="EMBL" id="QZBN01001307">
    <property type="protein sequence ID" value="THZ28975.1"/>
    <property type="molecule type" value="Genomic_DNA"/>
</dbReference>
<dbReference type="Gene3D" id="3.40.640.10">
    <property type="entry name" value="Type I PLP-dependent aspartate aminotransferase-like (Major domain)"/>
    <property type="match status" value="1"/>
</dbReference>
<name>A0A4S9TWR8_AURPU</name>
<feature type="domain" description="Aminotransferase class V" evidence="1">
    <location>
        <begin position="42"/>
        <end position="410"/>
    </location>
</feature>
<dbReference type="SUPFAM" id="SSF53383">
    <property type="entry name" value="PLP-dependent transferases"/>
    <property type="match status" value="1"/>
</dbReference>
<proteinExistence type="predicted"/>
<protein>
    <submittedName>
        <fullName evidence="2">PLP-dependent transferase</fullName>
    </submittedName>
</protein>
<comment type="caution">
    <text evidence="2">The sequence shown here is derived from an EMBL/GenBank/DDBJ whole genome shotgun (WGS) entry which is preliminary data.</text>
</comment>
<dbReference type="Gene3D" id="3.90.1150.10">
    <property type="entry name" value="Aspartate Aminotransferase, domain 1"/>
    <property type="match status" value="1"/>
</dbReference>